<comment type="subcellular location">
    <subcellularLocation>
        <location evidence="1">Cell inner membrane</location>
        <topology evidence="1">Single-pass membrane protein</topology>
        <orientation evidence="1">Periplasmic side</orientation>
    </subcellularLocation>
</comment>
<dbReference type="SUPFAM" id="SSF74653">
    <property type="entry name" value="TolA/TonB C-terminal domain"/>
    <property type="match status" value="1"/>
</dbReference>
<dbReference type="GO" id="GO:0015031">
    <property type="term" value="P:protein transport"/>
    <property type="evidence" value="ECO:0007669"/>
    <property type="project" value="UniProtKB-KW"/>
</dbReference>
<comment type="similarity">
    <text evidence="2">Belongs to the TonB family.</text>
</comment>
<dbReference type="InterPro" id="IPR051045">
    <property type="entry name" value="TonB-dependent_transducer"/>
</dbReference>
<dbReference type="Gene3D" id="3.30.1150.10">
    <property type="match status" value="1"/>
</dbReference>
<keyword evidence="3" id="KW-0813">Transport</keyword>
<accession>A0AAE3R4P8</accession>
<dbReference type="InterPro" id="IPR006260">
    <property type="entry name" value="TonB/TolA_C"/>
</dbReference>
<comment type="caution">
    <text evidence="12">The sequence shown here is derived from an EMBL/GenBank/DDBJ whole genome shotgun (WGS) entry which is preliminary data.</text>
</comment>
<sequence length="146" mass="16175">MYLFKHSIKKQLSSLIIALLVCVPLYAQDSSTEQDSSPVNGNVSQLNEVQPEFPGGMEKLSKFLKANLKYPKAARKAHITGKVICSFVIDADGFVQEVFVTKGIGYGCDEEAARVLKLMPQWKPGLQNNQKVPVRYSFPISFGHGQ</sequence>
<keyword evidence="6" id="KW-0812">Transmembrane</keyword>
<dbReference type="AlphaFoldDB" id="A0AAE3R4P8"/>
<evidence type="ECO:0000256" key="10">
    <source>
        <dbReference type="SAM" id="SignalP"/>
    </source>
</evidence>
<dbReference type="NCBIfam" id="TIGR01352">
    <property type="entry name" value="tonB_Cterm"/>
    <property type="match status" value="1"/>
</dbReference>
<dbReference type="RefSeq" id="WP_314513633.1">
    <property type="nucleotide sequence ID" value="NZ_JASJOU010000007.1"/>
</dbReference>
<evidence type="ECO:0000256" key="8">
    <source>
        <dbReference type="ARBA" id="ARBA00022989"/>
    </source>
</evidence>
<keyword evidence="8" id="KW-1133">Transmembrane helix</keyword>
<evidence type="ECO:0000256" key="7">
    <source>
        <dbReference type="ARBA" id="ARBA00022927"/>
    </source>
</evidence>
<evidence type="ECO:0000256" key="2">
    <source>
        <dbReference type="ARBA" id="ARBA00006555"/>
    </source>
</evidence>
<evidence type="ECO:0000256" key="5">
    <source>
        <dbReference type="ARBA" id="ARBA00022519"/>
    </source>
</evidence>
<keyword evidence="5" id="KW-0997">Cell inner membrane</keyword>
<evidence type="ECO:0000256" key="9">
    <source>
        <dbReference type="ARBA" id="ARBA00023136"/>
    </source>
</evidence>
<evidence type="ECO:0000256" key="4">
    <source>
        <dbReference type="ARBA" id="ARBA00022475"/>
    </source>
</evidence>
<keyword evidence="10" id="KW-0732">Signal</keyword>
<gene>
    <name evidence="12" type="ORF">QNI22_20875</name>
</gene>
<dbReference type="EMBL" id="JASJOU010000007">
    <property type="protein sequence ID" value="MDJ1503135.1"/>
    <property type="molecule type" value="Genomic_DNA"/>
</dbReference>
<keyword evidence="7" id="KW-0653">Protein transport</keyword>
<keyword evidence="13" id="KW-1185">Reference proteome</keyword>
<dbReference type="GO" id="GO:0098797">
    <property type="term" value="C:plasma membrane protein complex"/>
    <property type="evidence" value="ECO:0007669"/>
    <property type="project" value="TreeGrafter"/>
</dbReference>
<dbReference type="PROSITE" id="PS52015">
    <property type="entry name" value="TONB_CTD"/>
    <property type="match status" value="1"/>
</dbReference>
<dbReference type="Pfam" id="PF03544">
    <property type="entry name" value="TonB_C"/>
    <property type="match status" value="1"/>
</dbReference>
<dbReference type="InterPro" id="IPR037682">
    <property type="entry name" value="TonB_C"/>
</dbReference>
<organism evidence="12 13">
    <name type="scientific">Xanthocytophaga agilis</name>
    <dbReference type="NCBI Taxonomy" id="3048010"/>
    <lineage>
        <taxon>Bacteria</taxon>
        <taxon>Pseudomonadati</taxon>
        <taxon>Bacteroidota</taxon>
        <taxon>Cytophagia</taxon>
        <taxon>Cytophagales</taxon>
        <taxon>Rhodocytophagaceae</taxon>
        <taxon>Xanthocytophaga</taxon>
    </lineage>
</organism>
<evidence type="ECO:0000256" key="1">
    <source>
        <dbReference type="ARBA" id="ARBA00004383"/>
    </source>
</evidence>
<dbReference type="PANTHER" id="PTHR33446">
    <property type="entry name" value="PROTEIN TONB-RELATED"/>
    <property type="match status" value="1"/>
</dbReference>
<keyword evidence="4" id="KW-1003">Cell membrane</keyword>
<feature type="chain" id="PRO_5041913635" evidence="10">
    <location>
        <begin position="28"/>
        <end position="146"/>
    </location>
</feature>
<feature type="signal peptide" evidence="10">
    <location>
        <begin position="1"/>
        <end position="27"/>
    </location>
</feature>
<feature type="domain" description="TonB C-terminal" evidence="11">
    <location>
        <begin position="55"/>
        <end position="146"/>
    </location>
</feature>
<evidence type="ECO:0000256" key="6">
    <source>
        <dbReference type="ARBA" id="ARBA00022692"/>
    </source>
</evidence>
<proteinExistence type="inferred from homology"/>
<evidence type="ECO:0000313" key="12">
    <source>
        <dbReference type="EMBL" id="MDJ1503135.1"/>
    </source>
</evidence>
<dbReference type="GO" id="GO:0055085">
    <property type="term" value="P:transmembrane transport"/>
    <property type="evidence" value="ECO:0007669"/>
    <property type="project" value="InterPro"/>
</dbReference>
<protein>
    <submittedName>
        <fullName evidence="12">Energy transducer TonB</fullName>
    </submittedName>
</protein>
<evidence type="ECO:0000256" key="3">
    <source>
        <dbReference type="ARBA" id="ARBA00022448"/>
    </source>
</evidence>
<evidence type="ECO:0000259" key="11">
    <source>
        <dbReference type="PROSITE" id="PS52015"/>
    </source>
</evidence>
<dbReference type="GO" id="GO:0031992">
    <property type="term" value="F:energy transducer activity"/>
    <property type="evidence" value="ECO:0007669"/>
    <property type="project" value="TreeGrafter"/>
</dbReference>
<evidence type="ECO:0000313" key="13">
    <source>
        <dbReference type="Proteomes" id="UP001232063"/>
    </source>
</evidence>
<dbReference type="Proteomes" id="UP001232063">
    <property type="component" value="Unassembled WGS sequence"/>
</dbReference>
<keyword evidence="9" id="KW-0472">Membrane</keyword>
<name>A0AAE3R4P8_9BACT</name>
<reference evidence="12" key="1">
    <citation type="submission" date="2023-05" db="EMBL/GenBank/DDBJ databases">
        <authorList>
            <person name="Zhang X."/>
        </authorList>
    </citation>
    <scope>NUCLEOTIDE SEQUENCE</scope>
    <source>
        <strain evidence="12">BD1B2-1</strain>
    </source>
</reference>
<dbReference type="PANTHER" id="PTHR33446:SF2">
    <property type="entry name" value="PROTEIN TONB"/>
    <property type="match status" value="1"/>
</dbReference>